<evidence type="ECO:0000313" key="2">
    <source>
        <dbReference type="Proteomes" id="UP000801492"/>
    </source>
</evidence>
<organism evidence="1 2">
    <name type="scientific">Ignelater luminosus</name>
    <name type="common">Cucubano</name>
    <name type="synonym">Pyrophorus luminosus</name>
    <dbReference type="NCBI Taxonomy" id="2038154"/>
    <lineage>
        <taxon>Eukaryota</taxon>
        <taxon>Metazoa</taxon>
        <taxon>Ecdysozoa</taxon>
        <taxon>Arthropoda</taxon>
        <taxon>Hexapoda</taxon>
        <taxon>Insecta</taxon>
        <taxon>Pterygota</taxon>
        <taxon>Neoptera</taxon>
        <taxon>Endopterygota</taxon>
        <taxon>Coleoptera</taxon>
        <taxon>Polyphaga</taxon>
        <taxon>Elateriformia</taxon>
        <taxon>Elateroidea</taxon>
        <taxon>Elateridae</taxon>
        <taxon>Agrypninae</taxon>
        <taxon>Pyrophorini</taxon>
        <taxon>Ignelater</taxon>
    </lineage>
</organism>
<dbReference type="OrthoDB" id="6755130at2759"/>
<proteinExistence type="predicted"/>
<comment type="caution">
    <text evidence="1">The sequence shown here is derived from an EMBL/GenBank/DDBJ whole genome shotgun (WGS) entry which is preliminary data.</text>
</comment>
<accession>A0A8K0C902</accession>
<dbReference type="AlphaFoldDB" id="A0A8K0C902"/>
<keyword evidence="2" id="KW-1185">Reference proteome</keyword>
<sequence length="127" mass="14461">MLEGDVKNVKVKEVASKIENLYRPVMVNGVVDNGSSMCTIKESVVRHEKWSIRLDEVKLYDYRCGGNPVKCIEVLEASVEIDLVKLDKVMLCEVPDHVQTVDVIIGRTFTEDPTIAYYREDNELKIT</sequence>
<reference evidence="1" key="1">
    <citation type="submission" date="2019-08" db="EMBL/GenBank/DDBJ databases">
        <title>The genome of the North American firefly Photinus pyralis.</title>
        <authorList>
            <consortium name="Photinus pyralis genome working group"/>
            <person name="Fallon T.R."/>
            <person name="Sander Lower S.E."/>
            <person name="Weng J.-K."/>
        </authorList>
    </citation>
    <scope>NUCLEOTIDE SEQUENCE</scope>
    <source>
        <strain evidence="1">TRF0915ILg1</strain>
        <tissue evidence="1">Whole body</tissue>
    </source>
</reference>
<dbReference type="EMBL" id="VTPC01090993">
    <property type="protein sequence ID" value="KAF2880263.1"/>
    <property type="molecule type" value="Genomic_DNA"/>
</dbReference>
<evidence type="ECO:0000313" key="1">
    <source>
        <dbReference type="EMBL" id="KAF2880263.1"/>
    </source>
</evidence>
<dbReference type="Proteomes" id="UP000801492">
    <property type="component" value="Unassembled WGS sequence"/>
</dbReference>
<gene>
    <name evidence="1" type="ORF">ILUMI_25911</name>
</gene>
<protein>
    <submittedName>
        <fullName evidence="1">Uncharacterized protein</fullName>
    </submittedName>
</protein>
<name>A0A8K0C902_IGNLU</name>